<protein>
    <recommendedName>
        <fullName evidence="3">Right handed beta helix domain-containing protein</fullName>
    </recommendedName>
</protein>
<feature type="region of interest" description="Disordered" evidence="1">
    <location>
        <begin position="701"/>
        <end position="732"/>
    </location>
</feature>
<feature type="compositionally biased region" description="Low complexity" evidence="1">
    <location>
        <begin position="701"/>
        <end position="716"/>
    </location>
</feature>
<dbReference type="PANTHER" id="PTHR36453:SF1">
    <property type="entry name" value="RIGHT HANDED BETA HELIX DOMAIN-CONTAINING PROTEIN"/>
    <property type="match status" value="1"/>
</dbReference>
<evidence type="ECO:0000259" key="3">
    <source>
        <dbReference type="Pfam" id="PF13229"/>
    </source>
</evidence>
<accession>A0AAN9FVA9</accession>
<dbReference type="Proteomes" id="UP001374579">
    <property type="component" value="Unassembled WGS sequence"/>
</dbReference>
<dbReference type="Gene3D" id="2.160.20.10">
    <property type="entry name" value="Single-stranded right-handed beta-helix, Pectin lyase-like"/>
    <property type="match status" value="2"/>
</dbReference>
<feature type="domain" description="Right handed beta helix" evidence="3">
    <location>
        <begin position="428"/>
        <end position="560"/>
    </location>
</feature>
<dbReference type="InterPro" id="IPR012334">
    <property type="entry name" value="Pectin_lyas_fold"/>
</dbReference>
<comment type="caution">
    <text evidence="4">The sequence shown here is derived from an EMBL/GenBank/DDBJ whole genome shotgun (WGS) entry which is preliminary data.</text>
</comment>
<keyword evidence="2" id="KW-0732">Signal</keyword>
<evidence type="ECO:0000256" key="2">
    <source>
        <dbReference type="SAM" id="SignalP"/>
    </source>
</evidence>
<dbReference type="Pfam" id="PF13229">
    <property type="entry name" value="Beta_helix"/>
    <property type="match status" value="2"/>
</dbReference>
<dbReference type="SUPFAM" id="SSF51126">
    <property type="entry name" value="Pectin lyase-like"/>
    <property type="match status" value="1"/>
</dbReference>
<name>A0AAN9FVA9_9CAEN</name>
<organism evidence="4 5">
    <name type="scientific">Littorina saxatilis</name>
    <dbReference type="NCBI Taxonomy" id="31220"/>
    <lineage>
        <taxon>Eukaryota</taxon>
        <taxon>Metazoa</taxon>
        <taxon>Spiralia</taxon>
        <taxon>Lophotrochozoa</taxon>
        <taxon>Mollusca</taxon>
        <taxon>Gastropoda</taxon>
        <taxon>Caenogastropoda</taxon>
        <taxon>Littorinimorpha</taxon>
        <taxon>Littorinoidea</taxon>
        <taxon>Littorinidae</taxon>
        <taxon>Littorina</taxon>
    </lineage>
</organism>
<proteinExistence type="predicted"/>
<dbReference type="InterPro" id="IPR011050">
    <property type="entry name" value="Pectin_lyase_fold/virulence"/>
</dbReference>
<evidence type="ECO:0000313" key="4">
    <source>
        <dbReference type="EMBL" id="KAK7087273.1"/>
    </source>
</evidence>
<dbReference type="PANTHER" id="PTHR36453">
    <property type="entry name" value="SECRETED PROTEIN-RELATED"/>
    <property type="match status" value="1"/>
</dbReference>
<feature type="chain" id="PRO_5042995880" description="Right handed beta helix domain-containing protein" evidence="2">
    <location>
        <begin position="22"/>
        <end position="952"/>
    </location>
</feature>
<gene>
    <name evidence="4" type="ORF">V1264_021346</name>
</gene>
<dbReference type="AlphaFoldDB" id="A0AAN9FVA9"/>
<evidence type="ECO:0000313" key="5">
    <source>
        <dbReference type="Proteomes" id="UP001374579"/>
    </source>
</evidence>
<dbReference type="InterPro" id="IPR006626">
    <property type="entry name" value="PbH1"/>
</dbReference>
<reference evidence="4 5" key="1">
    <citation type="submission" date="2024-02" db="EMBL/GenBank/DDBJ databases">
        <title>Chromosome-scale genome assembly of the rough periwinkle Littorina saxatilis.</title>
        <authorList>
            <person name="De Jode A."/>
            <person name="Faria R."/>
            <person name="Formenti G."/>
            <person name="Sims Y."/>
            <person name="Smith T.P."/>
            <person name="Tracey A."/>
            <person name="Wood J.M.D."/>
            <person name="Zagrodzka Z.B."/>
            <person name="Johannesson K."/>
            <person name="Butlin R.K."/>
            <person name="Leder E.H."/>
        </authorList>
    </citation>
    <scope>NUCLEOTIDE SEQUENCE [LARGE SCALE GENOMIC DNA]</scope>
    <source>
        <strain evidence="4">Snail1</strain>
        <tissue evidence="4">Muscle</tissue>
    </source>
</reference>
<feature type="signal peptide" evidence="2">
    <location>
        <begin position="1"/>
        <end position="21"/>
    </location>
</feature>
<sequence length="952" mass="105955">MSRTEICVCLALLWSVPCVWSDTVHIYVSPTGSDSNDGQSSSHPVKTLNHVVDTMLGQDGVRGNSVFVELMQGYHDLSSTLHIQSTSGTVVFRAYQGQEVHVVGGKRLPSSNFHHVTDSHVRDRLPQESRDKVLEVDLTAAGITDLGTLRNYGFGISWTAPLEIFINGNALRLAEWPNINFINIKSIPDGASGSRFTYDAGGRDVNWAKETEPWVYGWWQWGWADRSLPVSHVDSHTHTITLKEKPHYQLSVGHYDPSKPHGQASGNAQGGYFRVVNMLCEIDQPGEYYIDRTHKKLYVWPNTPHQTLTSSDIVYASLLQECVIIESTAQHVQFQDISLEACRHSGFVLRNARNITFQSMEIKNTGGAAISCSGNCRAVSVLGSDIHDVGGGVHISGGDRKNLVSSDNVISDNHIWLHARVGAQANHGIRLGGVHGVVSHNHLHHGQYTGIWWSGNDHVIEYNHIHHMCWNSSDCGAIHSGRDWTWRGNVIRHNHIHDVQRHFPGAPVRGIMLDDEYSAVLIEHNVFYDNDIHTNIGGGRDNVIRYNVMYNALDQSIQVDGRGLGHGHGEYLRGKLQHTPYRTDLWKSRYPKLYSILDHHPEAPEGNQIYTNVFYNKIGIERIHYSGHGLERTDYFDAHDNHKAYSTSEFLSPDYADFRLRCEAAQWGSTSHFPRPVALDEVGPRVPTGPHYLRVHRQTLTTKHTPPTSPPCSSSTVAPATHTPRGSYLPDGSAPNTLYPHIAKDGCWFITDHCPKHPTAEGTHKDDLGTQNGTEEGCLARAAQQWIWCGSPSNGRVVAVYGPTGAMTIGAEGCYFAEYGCRSTTPGIIHRDTYAEAHENASHSEAHCLRRASPQWIYCGSPVDRPYTSIYGPTGAFRTAGAGCWVKVRSCPAHRDQEGFFFDAWGATNRDTGSDREECYGRAQYFWAKCGSHSNSPVTAYFRPQGSSHTYP</sequence>
<feature type="domain" description="Right handed beta helix" evidence="3">
    <location>
        <begin position="329"/>
        <end position="416"/>
    </location>
</feature>
<dbReference type="InterPro" id="IPR039448">
    <property type="entry name" value="Beta_helix"/>
</dbReference>
<dbReference type="SMART" id="SM00710">
    <property type="entry name" value="PbH1"/>
    <property type="match status" value="7"/>
</dbReference>
<dbReference type="EMBL" id="JBAMIC010004070">
    <property type="protein sequence ID" value="KAK7087273.1"/>
    <property type="molecule type" value="Genomic_DNA"/>
</dbReference>
<evidence type="ECO:0000256" key="1">
    <source>
        <dbReference type="SAM" id="MobiDB-lite"/>
    </source>
</evidence>
<keyword evidence="5" id="KW-1185">Reference proteome</keyword>